<feature type="signal peptide" evidence="2">
    <location>
        <begin position="1"/>
        <end position="16"/>
    </location>
</feature>
<feature type="compositionally biased region" description="Polar residues" evidence="1">
    <location>
        <begin position="45"/>
        <end position="58"/>
    </location>
</feature>
<evidence type="ECO:0000313" key="3">
    <source>
        <dbReference type="EMBL" id="OCL14948.1"/>
    </source>
</evidence>
<accession>A0A8E2FDH2</accession>
<reference evidence="3 4" key="1">
    <citation type="journal article" date="2016" name="Nat. Commun.">
        <title>Ectomycorrhizal ecology is imprinted in the genome of the dominant symbiotic fungus Cenococcum geophilum.</title>
        <authorList>
            <consortium name="DOE Joint Genome Institute"/>
            <person name="Peter M."/>
            <person name="Kohler A."/>
            <person name="Ohm R.A."/>
            <person name="Kuo A."/>
            <person name="Krutzmann J."/>
            <person name="Morin E."/>
            <person name="Arend M."/>
            <person name="Barry K.W."/>
            <person name="Binder M."/>
            <person name="Choi C."/>
            <person name="Clum A."/>
            <person name="Copeland A."/>
            <person name="Grisel N."/>
            <person name="Haridas S."/>
            <person name="Kipfer T."/>
            <person name="LaButti K."/>
            <person name="Lindquist E."/>
            <person name="Lipzen A."/>
            <person name="Maire R."/>
            <person name="Meier B."/>
            <person name="Mihaltcheva S."/>
            <person name="Molinier V."/>
            <person name="Murat C."/>
            <person name="Poggeler S."/>
            <person name="Quandt C.A."/>
            <person name="Sperisen C."/>
            <person name="Tritt A."/>
            <person name="Tisserant E."/>
            <person name="Crous P.W."/>
            <person name="Henrissat B."/>
            <person name="Nehls U."/>
            <person name="Egli S."/>
            <person name="Spatafora J.W."/>
            <person name="Grigoriev I.V."/>
            <person name="Martin F.M."/>
        </authorList>
    </citation>
    <scope>NUCLEOTIDE SEQUENCE [LARGE SCALE GENOMIC DNA]</scope>
    <source>
        <strain evidence="3 4">CBS 207.34</strain>
    </source>
</reference>
<evidence type="ECO:0000256" key="1">
    <source>
        <dbReference type="SAM" id="MobiDB-lite"/>
    </source>
</evidence>
<proteinExistence type="predicted"/>
<sequence>MAMYLASIAWTTIAFASITALKNRGRIPAALRVERERRRTHETTSSDPPSERTLSNNDASLEAGGVSEVQEPSVLPVDHLDAIGSSVQPAGPLCSQKLQPDQLYSRTSCNNAHLETSSVEGPQSQVRGCYGEPEQYSQHFLHLYQQSPNDSGHPPIYASLNRSCTLAPIVISSPGPFDFHAALNRGLSTQPTPGSTFHPPVFVFSPVFPATHDTLKWGFPD</sequence>
<gene>
    <name evidence="3" type="ORF">AOQ84DRAFT_358467</name>
</gene>
<dbReference type="AlphaFoldDB" id="A0A8E2FDH2"/>
<dbReference type="Proteomes" id="UP000250140">
    <property type="component" value="Unassembled WGS sequence"/>
</dbReference>
<organism evidence="3 4">
    <name type="scientific">Glonium stellatum</name>
    <dbReference type="NCBI Taxonomy" id="574774"/>
    <lineage>
        <taxon>Eukaryota</taxon>
        <taxon>Fungi</taxon>
        <taxon>Dikarya</taxon>
        <taxon>Ascomycota</taxon>
        <taxon>Pezizomycotina</taxon>
        <taxon>Dothideomycetes</taxon>
        <taxon>Pleosporomycetidae</taxon>
        <taxon>Gloniales</taxon>
        <taxon>Gloniaceae</taxon>
        <taxon>Glonium</taxon>
    </lineage>
</organism>
<name>A0A8E2FDH2_9PEZI</name>
<evidence type="ECO:0000313" key="4">
    <source>
        <dbReference type="Proteomes" id="UP000250140"/>
    </source>
</evidence>
<keyword evidence="4" id="KW-1185">Reference proteome</keyword>
<dbReference type="EMBL" id="KV748505">
    <property type="protein sequence ID" value="OCL14948.1"/>
    <property type="molecule type" value="Genomic_DNA"/>
</dbReference>
<protein>
    <submittedName>
        <fullName evidence="3">Uncharacterized protein</fullName>
    </submittedName>
</protein>
<feature type="region of interest" description="Disordered" evidence="1">
    <location>
        <begin position="33"/>
        <end position="58"/>
    </location>
</feature>
<evidence type="ECO:0000256" key="2">
    <source>
        <dbReference type="SAM" id="SignalP"/>
    </source>
</evidence>
<feature type="compositionally biased region" description="Basic and acidic residues" evidence="1">
    <location>
        <begin position="33"/>
        <end position="44"/>
    </location>
</feature>
<keyword evidence="2" id="KW-0732">Signal</keyword>
<feature type="chain" id="PRO_5034469217" evidence="2">
    <location>
        <begin position="17"/>
        <end position="221"/>
    </location>
</feature>